<evidence type="ECO:0000259" key="1">
    <source>
        <dbReference type="PROSITE" id="PS50003"/>
    </source>
</evidence>
<protein>
    <recommendedName>
        <fullName evidence="1">PH domain-containing protein</fullName>
    </recommendedName>
</protein>
<dbReference type="Gene3D" id="2.30.29.30">
    <property type="entry name" value="Pleckstrin-homology domain (PH domain)/Phosphotyrosine-binding domain (PTB)"/>
    <property type="match status" value="1"/>
</dbReference>
<dbReference type="InterPro" id="IPR011993">
    <property type="entry name" value="PH-like_dom_sf"/>
</dbReference>
<dbReference type="InterPro" id="IPR001849">
    <property type="entry name" value="PH_domain"/>
</dbReference>
<evidence type="ECO:0000313" key="3">
    <source>
        <dbReference type="Proteomes" id="UP000316079"/>
    </source>
</evidence>
<dbReference type="OrthoDB" id="546434at2759"/>
<dbReference type="SUPFAM" id="SSF50729">
    <property type="entry name" value="PH domain-like"/>
    <property type="match status" value="1"/>
</dbReference>
<dbReference type="Proteomes" id="UP000316079">
    <property type="component" value="Unassembled WGS sequence"/>
</dbReference>
<dbReference type="EMBL" id="SRMA01027244">
    <property type="protein sequence ID" value="TRY57253.1"/>
    <property type="molecule type" value="Genomic_DNA"/>
</dbReference>
<proteinExistence type="predicted"/>
<dbReference type="GO" id="GO:0005085">
    <property type="term" value="F:guanyl-nucleotide exchange factor activity"/>
    <property type="evidence" value="ECO:0007669"/>
    <property type="project" value="InterPro"/>
</dbReference>
<evidence type="ECO:0000313" key="2">
    <source>
        <dbReference type="EMBL" id="TRY57253.1"/>
    </source>
</evidence>
<sequence>MSGSSVVASLLGSSFDACTEFKFKRLVLDSPGYRLWCSLEAASSNAVHFTDAWFGSVLPFQWVLDRALAQRRSHKDLSESVTCSNLLSSSRRRSLKPHGTRLLHGSSAADAMHWVPVQIDSFAESDTVIIPVPLILSHCIDSIVASRILQAAVGAQWIFLLDLIYVDSAYPASDSIIETQQRANQMNNILRVISDLQVYCTYGECSLEVLRYRRDQLLTLPHVQKYLMSVRYIEELQKFVEDDNFKLSLKIEPGNSSPHMGSSKEDLTERIGEFHSYGLVTALVNGRMMWHLGLVESKSATFPIDKPRHLLDDSLLEAQSPGRNSASVSNGIARGSSQSSFCADLSPGFESVNALLWMLKQKPNVFDSEPQLEGPCTQLHQRLQLYPQVQRDPWTLGASPPLGFLSGVSLTLTGFICSSGAGASASPGEASGFCMQGPVRRKTLLKDGRKPTLSSWTRYWVALSGSTLSFYRTKALRATDRKHFQSRLCKRLCVLGWMVILPDRPDQPNIFQLNHPDRGNVYKFETSDRFSAILWHKHLEEACKRTAAQVEKKLSVFSKSRFHSAIPANLMSFE</sequence>
<dbReference type="Gene3D" id="1.10.840.10">
    <property type="entry name" value="Ras guanine-nucleotide exchange factors catalytic domain"/>
    <property type="match status" value="1"/>
</dbReference>
<dbReference type="Pfam" id="PF00169">
    <property type="entry name" value="PH"/>
    <property type="match status" value="1"/>
</dbReference>
<dbReference type="AlphaFoldDB" id="A0A553MVP2"/>
<organism evidence="2 3">
    <name type="scientific">Danionella cerebrum</name>
    <dbReference type="NCBI Taxonomy" id="2873325"/>
    <lineage>
        <taxon>Eukaryota</taxon>
        <taxon>Metazoa</taxon>
        <taxon>Chordata</taxon>
        <taxon>Craniata</taxon>
        <taxon>Vertebrata</taxon>
        <taxon>Euteleostomi</taxon>
        <taxon>Actinopterygii</taxon>
        <taxon>Neopterygii</taxon>
        <taxon>Teleostei</taxon>
        <taxon>Ostariophysi</taxon>
        <taxon>Cypriniformes</taxon>
        <taxon>Danionidae</taxon>
        <taxon>Danioninae</taxon>
        <taxon>Danionella</taxon>
    </lineage>
</organism>
<name>A0A553MVP2_9TELE</name>
<gene>
    <name evidence="2" type="ORF">DNTS_003310</name>
</gene>
<keyword evidence="3" id="KW-1185">Reference proteome</keyword>
<dbReference type="CDD" id="cd13310">
    <property type="entry name" value="PH_RalGPS1_2"/>
    <property type="match status" value="1"/>
</dbReference>
<accession>A0A553MVP2</accession>
<dbReference type="GO" id="GO:0007264">
    <property type="term" value="P:small GTPase-mediated signal transduction"/>
    <property type="evidence" value="ECO:0007669"/>
    <property type="project" value="InterPro"/>
</dbReference>
<dbReference type="SMART" id="SM00233">
    <property type="entry name" value="PH"/>
    <property type="match status" value="1"/>
</dbReference>
<dbReference type="InterPro" id="IPR036964">
    <property type="entry name" value="RASGEF_cat_dom_sf"/>
</dbReference>
<feature type="domain" description="PH" evidence="1">
    <location>
        <begin position="437"/>
        <end position="544"/>
    </location>
</feature>
<reference evidence="2 3" key="1">
    <citation type="journal article" date="2019" name="Sci. Data">
        <title>Hybrid genome assembly and annotation of Danionella translucida.</title>
        <authorList>
            <person name="Kadobianskyi M."/>
            <person name="Schulze L."/>
            <person name="Schuelke M."/>
            <person name="Judkewitz B."/>
        </authorList>
    </citation>
    <scope>NUCLEOTIDE SEQUENCE [LARGE SCALE GENOMIC DNA]</scope>
    <source>
        <strain evidence="2 3">Bolton</strain>
    </source>
</reference>
<dbReference type="STRING" id="623744.A0A553MVP2"/>
<comment type="caution">
    <text evidence="2">The sequence shown here is derived from an EMBL/GenBank/DDBJ whole genome shotgun (WGS) entry which is preliminary data.</text>
</comment>
<dbReference type="PROSITE" id="PS50003">
    <property type="entry name" value="PH_DOMAIN"/>
    <property type="match status" value="1"/>
</dbReference>